<gene>
    <name evidence="1" type="ORF">BJ970_007566</name>
</gene>
<dbReference type="EMBL" id="JACHIW010000003">
    <property type="protein sequence ID" value="MBB5159966.1"/>
    <property type="molecule type" value="Genomic_DNA"/>
</dbReference>
<evidence type="ECO:0000313" key="1">
    <source>
        <dbReference type="EMBL" id="MBB5159966.1"/>
    </source>
</evidence>
<dbReference type="Proteomes" id="UP000584374">
    <property type="component" value="Unassembled WGS sequence"/>
</dbReference>
<accession>A0A840QHH2</accession>
<proteinExistence type="predicted"/>
<sequence length="95" mass="10631">MVGKHHGTGIIAGGVLWTGELSEEPGRDWFTPTVIGPDGPARRTQDVDLDAASGGTGERWLAAQQGWRFRAKLTAWVRSWRRFRAKSAVTRCRRR</sequence>
<reference evidence="1 2" key="1">
    <citation type="submission" date="2020-08" db="EMBL/GenBank/DDBJ databases">
        <title>Sequencing the genomes of 1000 actinobacteria strains.</title>
        <authorList>
            <person name="Klenk H.-P."/>
        </authorList>
    </citation>
    <scope>NUCLEOTIDE SEQUENCE [LARGE SCALE GENOMIC DNA]</scope>
    <source>
        <strain evidence="1 2">DSM 45584</strain>
    </source>
</reference>
<name>A0A840QHH2_9PSEU</name>
<protein>
    <submittedName>
        <fullName evidence="1">Uncharacterized protein</fullName>
    </submittedName>
</protein>
<dbReference type="AlphaFoldDB" id="A0A840QHH2"/>
<keyword evidence="2" id="KW-1185">Reference proteome</keyword>
<organism evidence="1 2">
    <name type="scientific">Saccharopolyspora phatthalungensis</name>
    <dbReference type="NCBI Taxonomy" id="664693"/>
    <lineage>
        <taxon>Bacteria</taxon>
        <taxon>Bacillati</taxon>
        <taxon>Actinomycetota</taxon>
        <taxon>Actinomycetes</taxon>
        <taxon>Pseudonocardiales</taxon>
        <taxon>Pseudonocardiaceae</taxon>
        <taxon>Saccharopolyspora</taxon>
    </lineage>
</organism>
<comment type="caution">
    <text evidence="1">The sequence shown here is derived from an EMBL/GenBank/DDBJ whole genome shotgun (WGS) entry which is preliminary data.</text>
</comment>
<evidence type="ECO:0000313" key="2">
    <source>
        <dbReference type="Proteomes" id="UP000584374"/>
    </source>
</evidence>